<dbReference type="AlphaFoldDB" id="A0AAW9QWE1"/>
<dbReference type="Proteomes" id="UP001328733">
    <property type="component" value="Unassembled WGS sequence"/>
</dbReference>
<reference evidence="1 2" key="1">
    <citation type="submission" date="2024-01" db="EMBL/GenBank/DDBJ databases">
        <title>Genomic insights into the taxonomy and metabolism of the cyanobacterium Pannus brasiliensis CCIBt3594.</title>
        <authorList>
            <person name="Machado M."/>
            <person name="Botero N.B."/>
            <person name="Andreote A.P.D."/>
            <person name="Feitosa A.M.T."/>
            <person name="Popin R."/>
            <person name="Sivonen K."/>
            <person name="Fiore M.F."/>
        </authorList>
    </citation>
    <scope>NUCLEOTIDE SEQUENCE [LARGE SCALE GENOMIC DNA]</scope>
    <source>
        <strain evidence="1 2">CCIBt3594</strain>
    </source>
</reference>
<sequence length="79" mass="9121">MNITYIVTAEKDSPFHKQLQWLLDEYGQEWSGENDSQGLNWWASRSGHPAEEAEEMTKKLRLACVERSIGETVVKEIPQ</sequence>
<dbReference type="RefSeq" id="WP_332864785.1">
    <property type="nucleotide sequence ID" value="NZ_JBAFSM010000014.1"/>
</dbReference>
<protein>
    <submittedName>
        <fullName evidence="1">Uncharacterized protein</fullName>
    </submittedName>
</protein>
<dbReference type="EMBL" id="JBAFSM010000014">
    <property type="protein sequence ID" value="MEG3437304.1"/>
    <property type="molecule type" value="Genomic_DNA"/>
</dbReference>
<evidence type="ECO:0000313" key="1">
    <source>
        <dbReference type="EMBL" id="MEG3437304.1"/>
    </source>
</evidence>
<accession>A0AAW9QWE1</accession>
<organism evidence="1 2">
    <name type="scientific">Pannus brasiliensis CCIBt3594</name>
    <dbReference type="NCBI Taxonomy" id="1427578"/>
    <lineage>
        <taxon>Bacteria</taxon>
        <taxon>Bacillati</taxon>
        <taxon>Cyanobacteriota</taxon>
        <taxon>Cyanophyceae</taxon>
        <taxon>Oscillatoriophycideae</taxon>
        <taxon>Chroococcales</taxon>
        <taxon>Microcystaceae</taxon>
        <taxon>Pannus</taxon>
    </lineage>
</organism>
<gene>
    <name evidence="1" type="ORF">V0288_09250</name>
</gene>
<proteinExistence type="predicted"/>
<evidence type="ECO:0000313" key="2">
    <source>
        <dbReference type="Proteomes" id="UP001328733"/>
    </source>
</evidence>
<keyword evidence="2" id="KW-1185">Reference proteome</keyword>
<name>A0AAW9QWE1_9CHRO</name>
<comment type="caution">
    <text evidence="1">The sequence shown here is derived from an EMBL/GenBank/DDBJ whole genome shotgun (WGS) entry which is preliminary data.</text>
</comment>